<dbReference type="HAMAP" id="MF_01902">
    <property type="entry name" value="DNApol_error_prone"/>
    <property type="match status" value="1"/>
</dbReference>
<dbReference type="AlphaFoldDB" id="A0A147GQB0"/>
<sequence length="1119" mass="123982">MPELSLKDEEARRQRRLAAVGAGLPASAPTAASPLPAYAELHALSNFSFQRGASHPWELAVRAWQLGYAAIAITDECSVAGVVRAVSGLRMWREEREEDGLPLPPHPEPQLIFGSEFDFGRFRLVVLAHDLEGWGHLCQYISAARMHEDIAKGDYRASLADAAGLLHCDILCVPRRRSGEPIDEAALHADLAAVAALFAPRADGEPGPLWLAVELFHEADDALWLQVLQRAGEATGLPLVAAGDVHMHLRSRKPLQDVLTAVRQGRPVADCGFALQPNAERHLRSRARLAGLYPADLLVRTLLIAGRCHFDLQEIRKQYVYPQEVIGSGETPAQTLIRKTWEGAQARYPEGVPDKVHAQIQTELDLILDLDYEMFFLTVEDIVAFARREGILCQGRGSSANSAVCYCLGITAVNPEDGNLLFERFISRERAEPPDIDVDFEHDRREEVIQYIYRTYGRERAAIAAVVISYRSRSALRDAGKALGVDERLVDAFARDHYWFDDPMLDERLEAAMARAGVREDPFRLRLWIGLANELRGFPRHLSQHVGGFVLTQGPLTRLVPVEKASMEARSIIQWDKDDLDEVGMFKVDVLALGMLSCIRRALDMVNGWRGTAHQMHQLPTDDPRVYDMIGRADTVGVFQIESRAQMSMLPRLRPRNYYDLVIEVAIVRPGPIQGGMVHPYLKNRAKVERGQKIELRYPQLEPALQRTLGVPIFQEQVMQIAMIAAGFSAGQADRLRRAMAAWRRTGHMERFYGPLVKGMVDNGYDEDFAKAIFQQIQGFGEYGFPESHAASFAKLVTVSSWLKCYEPACFLAAILNAQPMGFYTPSQLIQDAVRHGVQVRPVDVHRSDRFCTLEPADADGPAPAAPWAESAAQALPGQPAVRLGLRHVKGLSPAAVARLVEARAQAPFTSTGDLARRAGLGTAEMALLAGADALRALAGHRRQQVWEATASHRAPALLRGAPIHESPLALPAAEEGEEIVGDYASLGFSLRRHPLALLRPRLARWRLSSAEELRAMPGGMPVRACGIVTVRQRPGTAKGTVFVTLEDETGAVNVVVWARVAEQWREPLLKSQLLAVRGTWQRDRETGGKVCHLVAEGMRDLTPLLGRLARENRSRDFH</sequence>
<evidence type="ECO:0000313" key="19">
    <source>
        <dbReference type="EMBL" id="KTT16408.1"/>
    </source>
</evidence>
<feature type="domain" description="DNA polymerase III alpha subunit finger" evidence="18">
    <location>
        <begin position="595"/>
        <end position="764"/>
    </location>
</feature>
<keyword evidence="8 13" id="KW-0235">DNA replication</keyword>
<dbReference type="GO" id="GO:0006281">
    <property type="term" value="P:DNA repair"/>
    <property type="evidence" value="ECO:0007669"/>
    <property type="project" value="UniProtKB-UniRule"/>
</dbReference>
<keyword evidence="7 13" id="KW-0548">Nucleotidyltransferase</keyword>
<evidence type="ECO:0000256" key="13">
    <source>
        <dbReference type="HAMAP-Rule" id="MF_01902"/>
    </source>
</evidence>
<dbReference type="Pfam" id="PF17657">
    <property type="entry name" value="DNA_pol3_finger"/>
    <property type="match status" value="1"/>
</dbReference>
<dbReference type="CDD" id="cd04485">
    <property type="entry name" value="DnaE_OBF"/>
    <property type="match status" value="1"/>
</dbReference>
<evidence type="ECO:0000256" key="7">
    <source>
        <dbReference type="ARBA" id="ARBA00022695"/>
    </source>
</evidence>
<dbReference type="GO" id="GO:0003676">
    <property type="term" value="F:nucleic acid binding"/>
    <property type="evidence" value="ECO:0007669"/>
    <property type="project" value="InterPro"/>
</dbReference>
<accession>A0A147GQB0</accession>
<comment type="similarity">
    <text evidence="2 13">Belongs to the DNA polymerase type-C family. DnaE2 subfamily.</text>
</comment>
<evidence type="ECO:0000256" key="4">
    <source>
        <dbReference type="ARBA" id="ARBA00017273"/>
    </source>
</evidence>
<keyword evidence="6 13" id="KW-0808">Transferase</keyword>
<evidence type="ECO:0000256" key="2">
    <source>
        <dbReference type="ARBA" id="ARBA00007391"/>
    </source>
</evidence>
<dbReference type="GO" id="GO:0005737">
    <property type="term" value="C:cytoplasm"/>
    <property type="evidence" value="ECO:0007669"/>
    <property type="project" value="UniProtKB-SubCell"/>
</dbReference>
<evidence type="ECO:0000259" key="18">
    <source>
        <dbReference type="Pfam" id="PF17657"/>
    </source>
</evidence>
<dbReference type="InterPro" id="IPR016195">
    <property type="entry name" value="Pol/histidinol_Pase-like"/>
</dbReference>
<evidence type="ECO:0000256" key="1">
    <source>
        <dbReference type="ARBA" id="ARBA00004496"/>
    </source>
</evidence>
<dbReference type="EMBL" id="LDSL01000126">
    <property type="protein sequence ID" value="KTT16408.1"/>
    <property type="molecule type" value="Genomic_DNA"/>
</dbReference>
<gene>
    <name evidence="13" type="primary">dnaE2</name>
    <name evidence="19" type="ORF">NS331_18520</name>
</gene>
<dbReference type="InterPro" id="IPR023073">
    <property type="entry name" value="DnaE2"/>
</dbReference>
<dbReference type="Pfam" id="PF02811">
    <property type="entry name" value="PHP"/>
    <property type="match status" value="1"/>
</dbReference>
<evidence type="ECO:0000259" key="16">
    <source>
        <dbReference type="Pfam" id="PF07733"/>
    </source>
</evidence>
<evidence type="ECO:0000256" key="5">
    <source>
        <dbReference type="ARBA" id="ARBA00022490"/>
    </source>
</evidence>
<feature type="domain" description="Bacterial DNA polymerase III alpha subunit NTPase" evidence="16">
    <location>
        <begin position="335"/>
        <end position="592"/>
    </location>
</feature>
<comment type="catalytic activity">
    <reaction evidence="12 13">
        <text>DNA(n) + a 2'-deoxyribonucleoside 5'-triphosphate = DNA(n+1) + diphosphate</text>
        <dbReference type="Rhea" id="RHEA:22508"/>
        <dbReference type="Rhea" id="RHEA-COMP:17339"/>
        <dbReference type="Rhea" id="RHEA-COMP:17340"/>
        <dbReference type="ChEBI" id="CHEBI:33019"/>
        <dbReference type="ChEBI" id="CHEBI:61560"/>
        <dbReference type="ChEBI" id="CHEBI:173112"/>
        <dbReference type="EC" id="2.7.7.7"/>
    </reaction>
</comment>
<evidence type="ECO:0000256" key="3">
    <source>
        <dbReference type="ARBA" id="ARBA00012417"/>
    </source>
</evidence>
<dbReference type="GO" id="GO:0008408">
    <property type="term" value="F:3'-5' exonuclease activity"/>
    <property type="evidence" value="ECO:0007669"/>
    <property type="project" value="InterPro"/>
</dbReference>
<keyword evidence="9 13" id="KW-0227">DNA damage</keyword>
<evidence type="ECO:0000256" key="6">
    <source>
        <dbReference type="ARBA" id="ARBA00022679"/>
    </source>
</evidence>
<evidence type="ECO:0000256" key="9">
    <source>
        <dbReference type="ARBA" id="ARBA00022763"/>
    </source>
</evidence>
<dbReference type="NCBIfam" id="TIGR00594">
    <property type="entry name" value="polc"/>
    <property type="match status" value="1"/>
</dbReference>
<keyword evidence="20" id="KW-1185">Reference proteome</keyword>
<dbReference type="EC" id="2.7.7.7" evidence="3 13"/>
<dbReference type="Pfam" id="PF14579">
    <property type="entry name" value="HHH_6"/>
    <property type="match status" value="1"/>
</dbReference>
<feature type="domain" description="DNA polymerase helix-hairpin-helix motif" evidence="17">
    <location>
        <begin position="837"/>
        <end position="944"/>
    </location>
</feature>
<proteinExistence type="inferred from homology"/>
<dbReference type="InterPro" id="IPR004365">
    <property type="entry name" value="NA-bd_OB_tRNA"/>
</dbReference>
<organism evidence="19 20">
    <name type="scientific">Pseudacidovorax intermedius</name>
    <dbReference type="NCBI Taxonomy" id="433924"/>
    <lineage>
        <taxon>Bacteria</taxon>
        <taxon>Pseudomonadati</taxon>
        <taxon>Pseudomonadota</taxon>
        <taxon>Betaproteobacteria</taxon>
        <taxon>Burkholderiales</taxon>
        <taxon>Comamonadaceae</taxon>
        <taxon>Pseudacidovorax</taxon>
    </lineage>
</organism>
<evidence type="ECO:0000259" key="15">
    <source>
        <dbReference type="Pfam" id="PF02811"/>
    </source>
</evidence>
<name>A0A147GQB0_9BURK</name>
<dbReference type="RefSeq" id="WP_058643425.1">
    <property type="nucleotide sequence ID" value="NZ_LDSL01000126.1"/>
</dbReference>
<dbReference type="CDD" id="cd07434">
    <property type="entry name" value="PHP_PolIIIA_DnaE2"/>
    <property type="match status" value="1"/>
</dbReference>
<dbReference type="PANTHER" id="PTHR32294:SF4">
    <property type="entry name" value="ERROR-PRONE DNA POLYMERASE"/>
    <property type="match status" value="1"/>
</dbReference>
<feature type="domain" description="OB" evidence="14">
    <location>
        <begin position="1023"/>
        <end position="1087"/>
    </location>
</feature>
<dbReference type="InterPro" id="IPR040982">
    <property type="entry name" value="DNA_pol3_finger"/>
</dbReference>
<comment type="subcellular location">
    <subcellularLocation>
        <location evidence="1 13">Cytoplasm</location>
    </subcellularLocation>
</comment>
<dbReference type="PATRIC" id="fig|433924.3.peg.687"/>
<keyword evidence="10 13" id="KW-0239">DNA-directed DNA polymerase</keyword>
<dbReference type="InterPro" id="IPR004013">
    <property type="entry name" value="PHP_dom"/>
</dbReference>
<dbReference type="Gene3D" id="1.10.150.870">
    <property type="match status" value="1"/>
</dbReference>
<dbReference type="OrthoDB" id="9803237at2"/>
<dbReference type="InterPro" id="IPR011708">
    <property type="entry name" value="DNA_pol3_alpha_NTPase_dom"/>
</dbReference>
<evidence type="ECO:0000256" key="12">
    <source>
        <dbReference type="ARBA" id="ARBA00049244"/>
    </source>
</evidence>
<evidence type="ECO:0000256" key="10">
    <source>
        <dbReference type="ARBA" id="ARBA00022932"/>
    </source>
</evidence>
<dbReference type="NCBIfam" id="NF004225">
    <property type="entry name" value="PRK05672.1"/>
    <property type="match status" value="1"/>
</dbReference>
<dbReference type="PANTHER" id="PTHR32294">
    <property type="entry name" value="DNA POLYMERASE III SUBUNIT ALPHA"/>
    <property type="match status" value="1"/>
</dbReference>
<reference evidence="19 20" key="1">
    <citation type="journal article" date="2016" name="Front. Microbiol.">
        <title>Genomic Resource of Rice Seed Associated Bacteria.</title>
        <authorList>
            <person name="Midha S."/>
            <person name="Bansal K."/>
            <person name="Sharma S."/>
            <person name="Kumar N."/>
            <person name="Patil P.P."/>
            <person name="Chaudhry V."/>
            <person name="Patil P.B."/>
        </authorList>
    </citation>
    <scope>NUCLEOTIDE SEQUENCE [LARGE SCALE GENOMIC DNA]</scope>
    <source>
        <strain evidence="19 20">NS331</strain>
    </source>
</reference>
<keyword evidence="5 13" id="KW-0963">Cytoplasm</keyword>
<comment type="caution">
    <text evidence="19">The sequence shown here is derived from an EMBL/GenBank/DDBJ whole genome shotgun (WGS) entry which is preliminary data.</text>
</comment>
<dbReference type="GO" id="GO:0003887">
    <property type="term" value="F:DNA-directed DNA polymerase activity"/>
    <property type="evidence" value="ECO:0007669"/>
    <property type="project" value="UniProtKB-UniRule"/>
</dbReference>
<comment type="function">
    <text evidence="13">DNA polymerase involved in damage-induced mutagenesis and translesion synthesis (TLS). It is not the major replicative DNA polymerase.</text>
</comment>
<protein>
    <recommendedName>
        <fullName evidence="4 13">Error-prone DNA polymerase</fullName>
        <ecNumber evidence="3 13">2.7.7.7</ecNumber>
    </recommendedName>
</protein>
<dbReference type="Proteomes" id="UP000072741">
    <property type="component" value="Unassembled WGS sequence"/>
</dbReference>
<dbReference type="Gene3D" id="3.20.20.140">
    <property type="entry name" value="Metal-dependent hydrolases"/>
    <property type="match status" value="1"/>
</dbReference>
<dbReference type="Pfam" id="PF07733">
    <property type="entry name" value="DNA_pol3_alpha"/>
    <property type="match status" value="1"/>
</dbReference>
<feature type="domain" description="PHP" evidence="15">
    <location>
        <begin position="40"/>
        <end position="148"/>
    </location>
</feature>
<evidence type="ECO:0000259" key="17">
    <source>
        <dbReference type="Pfam" id="PF14579"/>
    </source>
</evidence>
<dbReference type="SUPFAM" id="SSF89550">
    <property type="entry name" value="PHP domain-like"/>
    <property type="match status" value="1"/>
</dbReference>
<evidence type="ECO:0000256" key="8">
    <source>
        <dbReference type="ARBA" id="ARBA00022705"/>
    </source>
</evidence>
<dbReference type="Pfam" id="PF01336">
    <property type="entry name" value="tRNA_anti-codon"/>
    <property type="match status" value="1"/>
</dbReference>
<dbReference type="GO" id="GO:0006260">
    <property type="term" value="P:DNA replication"/>
    <property type="evidence" value="ECO:0007669"/>
    <property type="project" value="UniProtKB-KW"/>
</dbReference>
<dbReference type="InterPro" id="IPR029460">
    <property type="entry name" value="DNAPol_HHH"/>
</dbReference>
<evidence type="ECO:0000259" key="14">
    <source>
        <dbReference type="Pfam" id="PF01336"/>
    </source>
</evidence>
<dbReference type="InterPro" id="IPR004805">
    <property type="entry name" value="DnaE2/DnaE/PolC"/>
</dbReference>
<evidence type="ECO:0000313" key="20">
    <source>
        <dbReference type="Proteomes" id="UP000072741"/>
    </source>
</evidence>
<evidence type="ECO:0000256" key="11">
    <source>
        <dbReference type="ARBA" id="ARBA00023204"/>
    </source>
</evidence>
<keyword evidence="11 13" id="KW-0234">DNA repair</keyword>